<feature type="transmembrane region" description="Helical" evidence="2">
    <location>
        <begin position="20"/>
        <end position="37"/>
    </location>
</feature>
<reference evidence="4" key="1">
    <citation type="submission" date="2016-06" db="EMBL/GenBank/DDBJ databases">
        <authorList>
            <person name="Varghese N."/>
            <person name="Submissions Spin"/>
        </authorList>
    </citation>
    <scope>NUCLEOTIDE SEQUENCE [LARGE SCALE GENOMIC DNA]</scope>
    <source>
        <strain evidence="4">DSM 45246</strain>
    </source>
</reference>
<feature type="transmembrane region" description="Helical" evidence="2">
    <location>
        <begin position="278"/>
        <end position="303"/>
    </location>
</feature>
<feature type="transmembrane region" description="Helical" evidence="2">
    <location>
        <begin position="146"/>
        <end position="163"/>
    </location>
</feature>
<feature type="transmembrane region" description="Helical" evidence="2">
    <location>
        <begin position="49"/>
        <end position="73"/>
    </location>
</feature>
<dbReference type="InterPro" id="IPR010640">
    <property type="entry name" value="Low_temperature_requirement_A"/>
</dbReference>
<dbReference type="PANTHER" id="PTHR36840">
    <property type="entry name" value="BLL5714 PROTEIN"/>
    <property type="match status" value="1"/>
</dbReference>
<gene>
    <name evidence="3" type="ORF">GA0070214_112121</name>
</gene>
<feature type="transmembrane region" description="Helical" evidence="2">
    <location>
        <begin position="343"/>
        <end position="360"/>
    </location>
</feature>
<feature type="transmembrane region" description="Helical" evidence="2">
    <location>
        <begin position="169"/>
        <end position="190"/>
    </location>
</feature>
<dbReference type="Pfam" id="PF06772">
    <property type="entry name" value="LtrA"/>
    <property type="match status" value="1"/>
</dbReference>
<feature type="transmembrane region" description="Helical" evidence="2">
    <location>
        <begin position="315"/>
        <end position="331"/>
    </location>
</feature>
<evidence type="ECO:0000313" key="3">
    <source>
        <dbReference type="EMBL" id="SCF29364.1"/>
    </source>
</evidence>
<keyword evidence="2" id="KW-1133">Transmembrane helix</keyword>
<dbReference type="EMBL" id="FMCS01000012">
    <property type="protein sequence ID" value="SCF29364.1"/>
    <property type="molecule type" value="Genomic_DNA"/>
</dbReference>
<keyword evidence="4" id="KW-1185">Reference proteome</keyword>
<accession>A0A1C4Z8W5</accession>
<evidence type="ECO:0000313" key="4">
    <source>
        <dbReference type="Proteomes" id="UP000199629"/>
    </source>
</evidence>
<protein>
    <submittedName>
        <fullName evidence="3">Low temperature requirement protein LtrA</fullName>
    </submittedName>
</protein>
<name>A0A1C4Z8W5_9ACTN</name>
<sequence length="410" mass="44117">MDERGAALLRPPESAARATFLELFFDLVFVFALTRVSQRLINSLPATGWTLAAAVGRTVLLFLVLWLVWTITVWVTSRYEPEQTVIQAVVVGTMFASLVMGVALPRALEERALPFALAYLAVMLGRPLVIAAALHGHPRRLVPLRLAAWAAATAPLWLAGALGPDDTRLPLWALALIVDYAALFTGWPLPRLGSSPILGWRIAGEHLAERYQQIFLISLGESILVIGVTYSGEKFSGEGAGAFVVAFVTTALLWRIYFHRAGHLLAEALRLAPVPGRLGTSATITHLVIVLGVLTAAVGYEVVIAEPFHRSDPSLLLFVVGGPLIFLAGRARFEYEIFGRVSLPRILGAGVLLLLVPLLAHGPAVRALWLVAAVLAVVALLDARRSRGRPREMSASPLGRTGPESSGPEA</sequence>
<dbReference type="RefSeq" id="WP_091269384.1">
    <property type="nucleotide sequence ID" value="NZ_FMCS01000012.1"/>
</dbReference>
<keyword evidence="2" id="KW-0812">Transmembrane</keyword>
<keyword evidence="2" id="KW-0472">Membrane</keyword>
<feature type="transmembrane region" description="Helical" evidence="2">
    <location>
        <begin position="366"/>
        <end position="383"/>
    </location>
</feature>
<feature type="transmembrane region" description="Helical" evidence="2">
    <location>
        <begin position="85"/>
        <end position="104"/>
    </location>
</feature>
<dbReference type="AlphaFoldDB" id="A0A1C4Z8W5"/>
<feature type="region of interest" description="Disordered" evidence="1">
    <location>
        <begin position="390"/>
        <end position="410"/>
    </location>
</feature>
<dbReference type="PANTHER" id="PTHR36840:SF1">
    <property type="entry name" value="BLL5714 PROTEIN"/>
    <property type="match status" value="1"/>
</dbReference>
<feature type="transmembrane region" description="Helical" evidence="2">
    <location>
        <begin position="240"/>
        <end position="258"/>
    </location>
</feature>
<evidence type="ECO:0000256" key="2">
    <source>
        <dbReference type="SAM" id="Phobius"/>
    </source>
</evidence>
<organism evidence="3 4">
    <name type="scientific">Micromonospora chaiyaphumensis</name>
    <dbReference type="NCBI Taxonomy" id="307119"/>
    <lineage>
        <taxon>Bacteria</taxon>
        <taxon>Bacillati</taxon>
        <taxon>Actinomycetota</taxon>
        <taxon>Actinomycetes</taxon>
        <taxon>Micromonosporales</taxon>
        <taxon>Micromonosporaceae</taxon>
        <taxon>Micromonospora</taxon>
    </lineage>
</organism>
<evidence type="ECO:0000256" key="1">
    <source>
        <dbReference type="SAM" id="MobiDB-lite"/>
    </source>
</evidence>
<dbReference type="Proteomes" id="UP000199629">
    <property type="component" value="Unassembled WGS sequence"/>
</dbReference>
<feature type="transmembrane region" description="Helical" evidence="2">
    <location>
        <begin position="116"/>
        <end position="134"/>
    </location>
</feature>
<proteinExistence type="predicted"/>